<keyword evidence="2" id="KW-1185">Reference proteome</keyword>
<accession>A0A9D4R4C3</accession>
<dbReference type="Proteomes" id="UP000828390">
    <property type="component" value="Unassembled WGS sequence"/>
</dbReference>
<protein>
    <submittedName>
        <fullName evidence="1">Uncharacterized protein</fullName>
    </submittedName>
</protein>
<proteinExistence type="predicted"/>
<dbReference type="AlphaFoldDB" id="A0A9D4R4C3"/>
<evidence type="ECO:0000313" key="2">
    <source>
        <dbReference type="Proteomes" id="UP000828390"/>
    </source>
</evidence>
<gene>
    <name evidence="1" type="ORF">DPMN_096285</name>
</gene>
<comment type="caution">
    <text evidence="1">The sequence shown here is derived from an EMBL/GenBank/DDBJ whole genome shotgun (WGS) entry which is preliminary data.</text>
</comment>
<reference evidence="1" key="1">
    <citation type="journal article" date="2019" name="bioRxiv">
        <title>The Genome of the Zebra Mussel, Dreissena polymorpha: A Resource for Invasive Species Research.</title>
        <authorList>
            <person name="McCartney M.A."/>
            <person name="Auch B."/>
            <person name="Kono T."/>
            <person name="Mallez S."/>
            <person name="Zhang Y."/>
            <person name="Obille A."/>
            <person name="Becker A."/>
            <person name="Abrahante J.E."/>
            <person name="Garbe J."/>
            <person name="Badalamenti J.P."/>
            <person name="Herman A."/>
            <person name="Mangelson H."/>
            <person name="Liachko I."/>
            <person name="Sullivan S."/>
            <person name="Sone E.D."/>
            <person name="Koren S."/>
            <person name="Silverstein K.A.T."/>
            <person name="Beckman K.B."/>
            <person name="Gohl D.M."/>
        </authorList>
    </citation>
    <scope>NUCLEOTIDE SEQUENCE</scope>
    <source>
        <strain evidence="1">Duluth1</strain>
        <tissue evidence="1">Whole animal</tissue>
    </source>
</reference>
<name>A0A9D4R4C3_DREPO</name>
<reference evidence="1" key="2">
    <citation type="submission" date="2020-11" db="EMBL/GenBank/DDBJ databases">
        <authorList>
            <person name="McCartney M.A."/>
            <person name="Auch B."/>
            <person name="Kono T."/>
            <person name="Mallez S."/>
            <person name="Becker A."/>
            <person name="Gohl D.M."/>
            <person name="Silverstein K.A.T."/>
            <person name="Koren S."/>
            <person name="Bechman K.B."/>
            <person name="Herman A."/>
            <person name="Abrahante J.E."/>
            <person name="Garbe J."/>
        </authorList>
    </citation>
    <scope>NUCLEOTIDE SEQUENCE</scope>
    <source>
        <strain evidence="1">Duluth1</strain>
        <tissue evidence="1">Whole animal</tissue>
    </source>
</reference>
<evidence type="ECO:0000313" key="1">
    <source>
        <dbReference type="EMBL" id="KAH3853753.1"/>
    </source>
</evidence>
<dbReference type="EMBL" id="JAIWYP010000003">
    <property type="protein sequence ID" value="KAH3853753.1"/>
    <property type="molecule type" value="Genomic_DNA"/>
</dbReference>
<organism evidence="1 2">
    <name type="scientific">Dreissena polymorpha</name>
    <name type="common">Zebra mussel</name>
    <name type="synonym">Mytilus polymorpha</name>
    <dbReference type="NCBI Taxonomy" id="45954"/>
    <lineage>
        <taxon>Eukaryota</taxon>
        <taxon>Metazoa</taxon>
        <taxon>Spiralia</taxon>
        <taxon>Lophotrochozoa</taxon>
        <taxon>Mollusca</taxon>
        <taxon>Bivalvia</taxon>
        <taxon>Autobranchia</taxon>
        <taxon>Heteroconchia</taxon>
        <taxon>Euheterodonta</taxon>
        <taxon>Imparidentia</taxon>
        <taxon>Neoheterodontei</taxon>
        <taxon>Myida</taxon>
        <taxon>Dreissenoidea</taxon>
        <taxon>Dreissenidae</taxon>
        <taxon>Dreissena</taxon>
    </lineage>
</organism>
<sequence>MDIEYERNYQRPFIGGALFNYRCVSLQRSPTADGSFRSISLPDMVCGPTDAKHAVWRQHVKKGHSLDCVDVSFDSFINGNDAKRNAIFEQVDLTAHAAVIGEISGQLTNEERTDLSRKPSSLAEMFRRYFTCCNSKR</sequence>